<dbReference type="InterPro" id="IPR033121">
    <property type="entry name" value="PEPTIDASE_A1"/>
</dbReference>
<dbReference type="AlphaFoldDB" id="A0AAN7CBD6"/>
<organism evidence="8 9">
    <name type="scientific">Achaetomium macrosporum</name>
    <dbReference type="NCBI Taxonomy" id="79813"/>
    <lineage>
        <taxon>Eukaryota</taxon>
        <taxon>Fungi</taxon>
        <taxon>Dikarya</taxon>
        <taxon>Ascomycota</taxon>
        <taxon>Pezizomycotina</taxon>
        <taxon>Sordariomycetes</taxon>
        <taxon>Sordariomycetidae</taxon>
        <taxon>Sordariales</taxon>
        <taxon>Chaetomiaceae</taxon>
        <taxon>Achaetomium</taxon>
    </lineage>
</organism>
<keyword evidence="3 5" id="KW-0064">Aspartyl protease</keyword>
<keyword evidence="6" id="KW-0732">Signal</keyword>
<name>A0AAN7CBD6_9PEZI</name>
<dbReference type="PANTHER" id="PTHR47966:SF2">
    <property type="entry name" value="ASPERGILLOPEPSIN-1-RELATED"/>
    <property type="match status" value="1"/>
</dbReference>
<dbReference type="EMBL" id="MU860082">
    <property type="protein sequence ID" value="KAK4238830.1"/>
    <property type="molecule type" value="Genomic_DNA"/>
</dbReference>
<comment type="similarity">
    <text evidence="1 5">Belongs to the peptidase A1 family.</text>
</comment>
<proteinExistence type="inferred from homology"/>
<keyword evidence="4 5" id="KW-0378">Hydrolase</keyword>
<dbReference type="PANTHER" id="PTHR47966">
    <property type="entry name" value="BETA-SITE APP-CLEAVING ENZYME, ISOFORM A-RELATED"/>
    <property type="match status" value="1"/>
</dbReference>
<dbReference type="Gene3D" id="2.40.70.10">
    <property type="entry name" value="Acid Proteases"/>
    <property type="match status" value="2"/>
</dbReference>
<reference evidence="8" key="2">
    <citation type="submission" date="2023-05" db="EMBL/GenBank/DDBJ databases">
        <authorList>
            <consortium name="Lawrence Berkeley National Laboratory"/>
            <person name="Steindorff A."/>
            <person name="Hensen N."/>
            <person name="Bonometti L."/>
            <person name="Westerberg I."/>
            <person name="Brannstrom I.O."/>
            <person name="Guillou S."/>
            <person name="Cros-Aarteil S."/>
            <person name="Calhoun S."/>
            <person name="Haridas S."/>
            <person name="Kuo A."/>
            <person name="Mondo S."/>
            <person name="Pangilinan J."/>
            <person name="Riley R."/>
            <person name="Labutti K."/>
            <person name="Andreopoulos B."/>
            <person name="Lipzen A."/>
            <person name="Chen C."/>
            <person name="Yanf M."/>
            <person name="Daum C."/>
            <person name="Ng V."/>
            <person name="Clum A."/>
            <person name="Ohm R."/>
            <person name="Martin F."/>
            <person name="Silar P."/>
            <person name="Natvig D."/>
            <person name="Lalanne C."/>
            <person name="Gautier V."/>
            <person name="Ament-Velasquez S.L."/>
            <person name="Kruys A."/>
            <person name="Hutchinson M.I."/>
            <person name="Powell A.J."/>
            <person name="Barry K."/>
            <person name="Miller A.N."/>
            <person name="Grigoriev I.V."/>
            <person name="Debuchy R."/>
            <person name="Gladieux P."/>
            <person name="Thoren M.H."/>
            <person name="Johannesson H."/>
        </authorList>
    </citation>
    <scope>NUCLEOTIDE SEQUENCE</scope>
    <source>
        <strain evidence="8">CBS 532.94</strain>
    </source>
</reference>
<dbReference type="Proteomes" id="UP001303760">
    <property type="component" value="Unassembled WGS sequence"/>
</dbReference>
<dbReference type="InterPro" id="IPR021109">
    <property type="entry name" value="Peptidase_aspartic_dom_sf"/>
</dbReference>
<dbReference type="SUPFAM" id="SSF50630">
    <property type="entry name" value="Acid proteases"/>
    <property type="match status" value="1"/>
</dbReference>
<evidence type="ECO:0000256" key="4">
    <source>
        <dbReference type="ARBA" id="ARBA00022801"/>
    </source>
</evidence>
<dbReference type="PRINTS" id="PR00792">
    <property type="entry name" value="PEPSIN"/>
</dbReference>
<comment type="caution">
    <text evidence="8">The sequence shown here is derived from an EMBL/GenBank/DDBJ whole genome shotgun (WGS) entry which is preliminary data.</text>
</comment>
<feature type="signal peptide" evidence="6">
    <location>
        <begin position="1"/>
        <end position="25"/>
    </location>
</feature>
<keyword evidence="9" id="KW-1185">Reference proteome</keyword>
<dbReference type="GO" id="GO:0006508">
    <property type="term" value="P:proteolysis"/>
    <property type="evidence" value="ECO:0007669"/>
    <property type="project" value="UniProtKB-KW"/>
</dbReference>
<evidence type="ECO:0000256" key="5">
    <source>
        <dbReference type="RuleBase" id="RU000454"/>
    </source>
</evidence>
<protein>
    <submittedName>
        <fullName evidence="8">Aspartic peptidase domain-containing protein</fullName>
    </submittedName>
</protein>
<sequence>MATNISPICFIPFLIFLLFGALVQAIPTNNHGTDGSNIASRSIKVDLKTNPNYVPNGVAAYAHALKKWSSKTPGELAESLAAMGGSMFGELGATSVKGDREFLSSVGFGTPFQFLDVYLDTGSSDVWVYSSLTQAEDVGNHSTWVIAHSKTATPVENGTWIVQYSDGSAAYGKVFTDSINLGDVIIDKATIEAAISVSDEFISDEDIDGIFGLAYSLPNRASPQQPTVMSALLPLLSQPLFTIDLRHNSSNGAYTFGYIDGTRFLSDSGEHVHYTPLANGSTFWQFEFVSVHIGGTNDVHNDSFSAIADTGTSLMLLHSEVAKLYYDAVPGAQYNYTTSGGIWTYPCHTLPALPDFELGFANGFVVTVPGRYMNYSVFPYAEDTCVGGLQVIPDDDPQILGDVFLKSVYAVFDAGEAQIGFAKKDLD</sequence>
<dbReference type="PROSITE" id="PS51767">
    <property type="entry name" value="PEPTIDASE_A1"/>
    <property type="match status" value="1"/>
</dbReference>
<dbReference type="PROSITE" id="PS00141">
    <property type="entry name" value="ASP_PROTEASE"/>
    <property type="match status" value="1"/>
</dbReference>
<dbReference type="InterPro" id="IPR034163">
    <property type="entry name" value="Aspergillopepsin-like_cat_dom"/>
</dbReference>
<accession>A0AAN7CBD6</accession>
<gene>
    <name evidence="8" type="ORF">C8A03DRAFT_14742</name>
</gene>
<evidence type="ECO:0000256" key="2">
    <source>
        <dbReference type="ARBA" id="ARBA00022670"/>
    </source>
</evidence>
<evidence type="ECO:0000256" key="3">
    <source>
        <dbReference type="ARBA" id="ARBA00022750"/>
    </source>
</evidence>
<keyword evidence="2 5" id="KW-0645">Protease</keyword>
<evidence type="ECO:0000256" key="1">
    <source>
        <dbReference type="ARBA" id="ARBA00007447"/>
    </source>
</evidence>
<dbReference type="GO" id="GO:0004190">
    <property type="term" value="F:aspartic-type endopeptidase activity"/>
    <property type="evidence" value="ECO:0007669"/>
    <property type="project" value="UniProtKB-KW"/>
</dbReference>
<reference evidence="8" key="1">
    <citation type="journal article" date="2023" name="Mol. Phylogenet. Evol.">
        <title>Genome-scale phylogeny and comparative genomics of the fungal order Sordariales.</title>
        <authorList>
            <person name="Hensen N."/>
            <person name="Bonometti L."/>
            <person name="Westerberg I."/>
            <person name="Brannstrom I.O."/>
            <person name="Guillou S."/>
            <person name="Cros-Aarteil S."/>
            <person name="Calhoun S."/>
            <person name="Haridas S."/>
            <person name="Kuo A."/>
            <person name="Mondo S."/>
            <person name="Pangilinan J."/>
            <person name="Riley R."/>
            <person name="LaButti K."/>
            <person name="Andreopoulos B."/>
            <person name="Lipzen A."/>
            <person name="Chen C."/>
            <person name="Yan M."/>
            <person name="Daum C."/>
            <person name="Ng V."/>
            <person name="Clum A."/>
            <person name="Steindorff A."/>
            <person name="Ohm R.A."/>
            <person name="Martin F."/>
            <person name="Silar P."/>
            <person name="Natvig D.O."/>
            <person name="Lalanne C."/>
            <person name="Gautier V."/>
            <person name="Ament-Velasquez S.L."/>
            <person name="Kruys A."/>
            <person name="Hutchinson M.I."/>
            <person name="Powell A.J."/>
            <person name="Barry K."/>
            <person name="Miller A.N."/>
            <person name="Grigoriev I.V."/>
            <person name="Debuchy R."/>
            <person name="Gladieux P."/>
            <person name="Hiltunen Thoren M."/>
            <person name="Johannesson H."/>
        </authorList>
    </citation>
    <scope>NUCLEOTIDE SEQUENCE</scope>
    <source>
        <strain evidence="8">CBS 532.94</strain>
    </source>
</reference>
<evidence type="ECO:0000313" key="8">
    <source>
        <dbReference type="EMBL" id="KAK4238830.1"/>
    </source>
</evidence>
<evidence type="ECO:0000256" key="6">
    <source>
        <dbReference type="SAM" id="SignalP"/>
    </source>
</evidence>
<dbReference type="InterPro" id="IPR001461">
    <property type="entry name" value="Aspartic_peptidase_A1"/>
</dbReference>
<feature type="domain" description="Peptidase A1" evidence="7">
    <location>
        <begin position="102"/>
        <end position="422"/>
    </location>
</feature>
<dbReference type="InterPro" id="IPR001969">
    <property type="entry name" value="Aspartic_peptidase_AS"/>
</dbReference>
<dbReference type="CDD" id="cd06097">
    <property type="entry name" value="Aspergillopepsin_like"/>
    <property type="match status" value="1"/>
</dbReference>
<feature type="chain" id="PRO_5043050092" evidence="6">
    <location>
        <begin position="26"/>
        <end position="427"/>
    </location>
</feature>
<evidence type="ECO:0000313" key="9">
    <source>
        <dbReference type="Proteomes" id="UP001303760"/>
    </source>
</evidence>
<evidence type="ECO:0000259" key="7">
    <source>
        <dbReference type="PROSITE" id="PS51767"/>
    </source>
</evidence>
<dbReference type="Pfam" id="PF00026">
    <property type="entry name" value="Asp"/>
    <property type="match status" value="1"/>
</dbReference>